<dbReference type="CDD" id="cd00037">
    <property type="entry name" value="CLECT"/>
    <property type="match status" value="1"/>
</dbReference>
<dbReference type="OMA" id="WESATAF"/>
<keyword evidence="1" id="KW-0732">Signal</keyword>
<reference evidence="3" key="1">
    <citation type="submission" date="2021-01" db="UniProtKB">
        <authorList>
            <consortium name="EnsemblMetazoa"/>
        </authorList>
    </citation>
    <scope>IDENTIFICATION</scope>
</reference>
<dbReference type="OrthoDB" id="7357196at2759"/>
<dbReference type="InParanoid" id="A0A7M7GEL1"/>
<dbReference type="AlphaFoldDB" id="A0A7M7GEL1"/>
<accession>A0A7M7GEL1</accession>
<dbReference type="Pfam" id="PF00059">
    <property type="entry name" value="Lectin_C"/>
    <property type="match status" value="1"/>
</dbReference>
<keyword evidence="4" id="KW-1185">Reference proteome</keyword>
<dbReference type="EnsemblMetazoa" id="XM_003425640">
    <property type="protein sequence ID" value="XP_003425688"/>
    <property type="gene ID" value="LOC100680543"/>
</dbReference>
<dbReference type="InterPro" id="IPR001304">
    <property type="entry name" value="C-type_lectin-like"/>
</dbReference>
<dbReference type="SUPFAM" id="SSF56436">
    <property type="entry name" value="C-type lectin-like"/>
    <property type="match status" value="1"/>
</dbReference>
<dbReference type="InterPro" id="IPR016187">
    <property type="entry name" value="CTDL_fold"/>
</dbReference>
<evidence type="ECO:0000256" key="1">
    <source>
        <dbReference type="SAM" id="SignalP"/>
    </source>
</evidence>
<protein>
    <recommendedName>
        <fullName evidence="2">C-type lectin domain-containing protein</fullName>
    </recommendedName>
</protein>
<dbReference type="SMART" id="SM00034">
    <property type="entry name" value="CLECT"/>
    <property type="match status" value="1"/>
</dbReference>
<sequence length="170" mass="19450">MNFAHVLIFLAQIYYSSSTPFNQKSESSCLSELTKCKIPAGFRVTRGIGAYRYFDTPKNWNIARKSCTNFGAHLAVIKSKKEEDDVRSILNGKQVKDAWIGYHNHFAHNEWVSIMDESLERIGYKNWGKEEPNNANGNQHCVKSTPLGWDDYDCSEALPFFCKVDLNCQL</sequence>
<evidence type="ECO:0000313" key="4">
    <source>
        <dbReference type="Proteomes" id="UP000002358"/>
    </source>
</evidence>
<dbReference type="PROSITE" id="PS50041">
    <property type="entry name" value="C_TYPE_LECTIN_2"/>
    <property type="match status" value="1"/>
</dbReference>
<dbReference type="KEGG" id="nvi:100680543"/>
<gene>
    <name evidence="3" type="primary">100680543</name>
</gene>
<name>A0A7M7GEL1_NASVI</name>
<feature type="chain" id="PRO_5029631847" description="C-type lectin domain-containing protein" evidence="1">
    <location>
        <begin position="19"/>
        <end position="170"/>
    </location>
</feature>
<evidence type="ECO:0000259" key="2">
    <source>
        <dbReference type="PROSITE" id="PS50041"/>
    </source>
</evidence>
<dbReference type="InterPro" id="IPR050111">
    <property type="entry name" value="C-type_lectin/snaclec_domain"/>
</dbReference>
<feature type="domain" description="C-type lectin" evidence="2">
    <location>
        <begin position="51"/>
        <end position="163"/>
    </location>
</feature>
<feature type="signal peptide" evidence="1">
    <location>
        <begin position="1"/>
        <end position="18"/>
    </location>
</feature>
<dbReference type="InterPro" id="IPR016186">
    <property type="entry name" value="C-type_lectin-like/link_sf"/>
</dbReference>
<dbReference type="PANTHER" id="PTHR22803">
    <property type="entry name" value="MANNOSE, PHOSPHOLIPASE, LECTIN RECEPTOR RELATED"/>
    <property type="match status" value="1"/>
</dbReference>
<evidence type="ECO:0000313" key="3">
    <source>
        <dbReference type="EnsemblMetazoa" id="XP_003425688"/>
    </source>
</evidence>
<dbReference type="Proteomes" id="UP000002358">
    <property type="component" value="Chromosome 3"/>
</dbReference>
<proteinExistence type="predicted"/>
<dbReference type="Gene3D" id="3.10.100.10">
    <property type="entry name" value="Mannose-Binding Protein A, subunit A"/>
    <property type="match status" value="1"/>
</dbReference>
<dbReference type="FunCoup" id="A0A7M7GEL1">
    <property type="interactions" value="12"/>
</dbReference>
<dbReference type="SMR" id="A0A7M7GEL1"/>
<organism evidence="3 4">
    <name type="scientific">Nasonia vitripennis</name>
    <name type="common">Parasitic wasp</name>
    <dbReference type="NCBI Taxonomy" id="7425"/>
    <lineage>
        <taxon>Eukaryota</taxon>
        <taxon>Metazoa</taxon>
        <taxon>Ecdysozoa</taxon>
        <taxon>Arthropoda</taxon>
        <taxon>Hexapoda</taxon>
        <taxon>Insecta</taxon>
        <taxon>Pterygota</taxon>
        <taxon>Neoptera</taxon>
        <taxon>Endopterygota</taxon>
        <taxon>Hymenoptera</taxon>
        <taxon>Apocrita</taxon>
        <taxon>Proctotrupomorpha</taxon>
        <taxon>Chalcidoidea</taxon>
        <taxon>Pteromalidae</taxon>
        <taxon>Pteromalinae</taxon>
        <taxon>Nasonia</taxon>
    </lineage>
</organism>